<dbReference type="RefSeq" id="WP_179406480.1">
    <property type="nucleotide sequence ID" value="NZ_BMGF01000001.1"/>
</dbReference>
<proteinExistence type="predicted"/>
<keyword evidence="2" id="KW-1185">Reference proteome</keyword>
<reference evidence="1 2" key="1">
    <citation type="submission" date="2020-07" db="EMBL/GenBank/DDBJ databases">
        <title>Genomic Encyclopedia of Type Strains, Phase IV (KMG-IV): sequencing the most valuable type-strain genomes for metagenomic binning, comparative biology and taxonomic classification.</title>
        <authorList>
            <person name="Goeker M."/>
        </authorList>
    </citation>
    <scope>NUCLEOTIDE SEQUENCE [LARGE SCALE GENOMIC DNA]</scope>
    <source>
        <strain evidence="1 2">DSM 29043</strain>
    </source>
</reference>
<evidence type="ECO:0000313" key="2">
    <source>
        <dbReference type="Proteomes" id="UP000522081"/>
    </source>
</evidence>
<dbReference type="Proteomes" id="UP000522081">
    <property type="component" value="Unassembled WGS sequence"/>
</dbReference>
<sequence>MTLGFGAAALLPRARGGGVLRMGLSRLSEEGWLDPTPDLSVRAGHFDEHPDSVEVRPEGEDAAREVAELLGVAGGLEDAARSVWEDLCVLTRDAGGTYRLTGGAVAFPTDWRLGDKMGLTLPEVHAPIQGYAEQLAAGVDRFIENLRPGEIWGRANWFVVASDNLRYLPADDPAERFVHVTPANAGDALFLRCERQTLRRLPATGAVLFTIGVYRCPLRDLDDAALNRICDAFASLIEGEGDRRGVPHYTEALRGHAAARSGPARANREAIS</sequence>
<gene>
    <name evidence="1" type="ORF">FHS75_000885</name>
</gene>
<organism evidence="1 2">
    <name type="scientific">Novosphingobium marinum</name>
    <dbReference type="NCBI Taxonomy" id="1514948"/>
    <lineage>
        <taxon>Bacteria</taxon>
        <taxon>Pseudomonadati</taxon>
        <taxon>Pseudomonadota</taxon>
        <taxon>Alphaproteobacteria</taxon>
        <taxon>Sphingomonadales</taxon>
        <taxon>Sphingomonadaceae</taxon>
        <taxon>Novosphingobium</taxon>
    </lineage>
</organism>
<dbReference type="AlphaFoldDB" id="A0A7Z0BUR5"/>
<evidence type="ECO:0000313" key="1">
    <source>
        <dbReference type="EMBL" id="NYH94580.1"/>
    </source>
</evidence>
<dbReference type="InterPro" id="IPR021848">
    <property type="entry name" value="HODM_asu-like"/>
</dbReference>
<comment type="caution">
    <text evidence="1">The sequence shown here is derived from an EMBL/GenBank/DDBJ whole genome shotgun (WGS) entry which is preliminary data.</text>
</comment>
<evidence type="ECO:0008006" key="3">
    <source>
        <dbReference type="Google" id="ProtNLM"/>
    </source>
</evidence>
<name>A0A7Z0BUR5_9SPHN</name>
<accession>A0A7Z0BUR5</accession>
<dbReference type="EMBL" id="JACBZF010000001">
    <property type="protein sequence ID" value="NYH94580.1"/>
    <property type="molecule type" value="Genomic_DNA"/>
</dbReference>
<dbReference type="Pfam" id="PF11927">
    <property type="entry name" value="HODM_asu-like"/>
    <property type="match status" value="1"/>
</dbReference>
<protein>
    <recommendedName>
        <fullName evidence="3">DUF3445 domain-containing protein</fullName>
    </recommendedName>
</protein>